<protein>
    <submittedName>
        <fullName evidence="1">Uncharacterized protein</fullName>
    </submittedName>
</protein>
<organism evidence="1 2">
    <name type="scientific">Tritrichomonas musculus</name>
    <dbReference type="NCBI Taxonomy" id="1915356"/>
    <lineage>
        <taxon>Eukaryota</taxon>
        <taxon>Metamonada</taxon>
        <taxon>Parabasalia</taxon>
        <taxon>Tritrichomonadida</taxon>
        <taxon>Tritrichomonadidae</taxon>
        <taxon>Tritrichomonas</taxon>
    </lineage>
</organism>
<comment type="caution">
    <text evidence="1">The sequence shown here is derived from an EMBL/GenBank/DDBJ whole genome shotgun (WGS) entry which is preliminary data.</text>
</comment>
<proteinExistence type="predicted"/>
<reference evidence="1 2" key="1">
    <citation type="submission" date="2024-04" db="EMBL/GenBank/DDBJ databases">
        <title>Tritrichomonas musculus Genome.</title>
        <authorList>
            <person name="Alves-Ferreira E."/>
            <person name="Grigg M."/>
            <person name="Lorenzi H."/>
            <person name="Galac M."/>
        </authorList>
    </citation>
    <scope>NUCLEOTIDE SEQUENCE [LARGE SCALE GENOMIC DNA]</scope>
    <source>
        <strain evidence="1 2">EAF2021</strain>
    </source>
</reference>
<evidence type="ECO:0000313" key="2">
    <source>
        <dbReference type="Proteomes" id="UP001470230"/>
    </source>
</evidence>
<dbReference type="EMBL" id="JAPFFF010000025">
    <property type="protein sequence ID" value="KAK8850008.1"/>
    <property type="molecule type" value="Genomic_DNA"/>
</dbReference>
<name>A0ABR2HNV9_9EUKA</name>
<gene>
    <name evidence="1" type="ORF">M9Y10_018604</name>
</gene>
<keyword evidence="2" id="KW-1185">Reference proteome</keyword>
<accession>A0ABR2HNV9</accession>
<dbReference type="Proteomes" id="UP001470230">
    <property type="component" value="Unassembled WGS sequence"/>
</dbReference>
<sequence>MQTNQNENDVKAINKFSIDDKADTKKNGFHLKLDPNSNCLSENKNEQARKITTQKKLLKSFKKIGKCLNHSNCKEISSCKFDKVCLILISNFNNNKETPHIGSLNDGYLFGLYHYRLGFNVFYLYGANRKELNDYIQQFIANTKENLTIFHSGSNQNEIKFNPFERTGNCKIVLVSDCKKDKSLFDIENITKTNAKNQSDILSFHVDEITHGIFVYYYCRIIYNDPNISDKRVIEKLISSLSRFKESFVWIATYKVDSINPIYKNCVRHACELFDGLNHDNSDDDYEYDE</sequence>
<evidence type="ECO:0000313" key="1">
    <source>
        <dbReference type="EMBL" id="KAK8850008.1"/>
    </source>
</evidence>